<protein>
    <submittedName>
        <fullName evidence="2">Uncharacterized protein</fullName>
    </submittedName>
</protein>
<dbReference type="RefSeq" id="XP_037878320.1">
    <property type="nucleotide sequence ID" value="XM_038022466.1"/>
</dbReference>
<dbReference type="OrthoDB" id="420169at2759"/>
<gene>
    <name evidence="2" type="ORF">EMH_0057780</name>
</gene>
<sequence>MHAFRDALRCTFFPRYASEQAMEKLGKVEQGKLSIDCYIEKYRSFVDRNPMVDLELLDNWFRAGLSSGERQSVAGWATGREMRGEKVEFGGMIEYLRRRDRKNATSIALAEKEKGPGDDLDLERLDIGAEDSRPPKSGLGAVTDRRQ</sequence>
<organism evidence="2 3">
    <name type="scientific">Eimeria mitis</name>
    <dbReference type="NCBI Taxonomy" id="44415"/>
    <lineage>
        <taxon>Eukaryota</taxon>
        <taxon>Sar</taxon>
        <taxon>Alveolata</taxon>
        <taxon>Apicomplexa</taxon>
        <taxon>Conoidasida</taxon>
        <taxon>Coccidia</taxon>
        <taxon>Eucoccidiorida</taxon>
        <taxon>Eimeriorina</taxon>
        <taxon>Eimeriidae</taxon>
        <taxon>Eimeria</taxon>
    </lineage>
</organism>
<name>U6KGX6_9EIME</name>
<dbReference type="GeneID" id="60404127"/>
<proteinExistence type="predicted"/>
<reference evidence="2" key="1">
    <citation type="submission" date="2013-10" db="EMBL/GenBank/DDBJ databases">
        <title>Genomic analysis of the causative agents of coccidiosis in chickens.</title>
        <authorList>
            <person name="Reid A.J."/>
            <person name="Blake D."/>
            <person name="Billington K."/>
            <person name="Browne H."/>
            <person name="Dunn M."/>
            <person name="Hung S."/>
            <person name="Kawahara F."/>
            <person name="Miranda-Saavedra D."/>
            <person name="Mourier T."/>
            <person name="Nagra H."/>
            <person name="Otto T.D."/>
            <person name="Rawlings N."/>
            <person name="Sanchez A."/>
            <person name="Sanders M."/>
            <person name="Subramaniam C."/>
            <person name="Tay Y."/>
            <person name="Dear P."/>
            <person name="Doerig C."/>
            <person name="Gruber A."/>
            <person name="Parkinson J."/>
            <person name="Shirley M."/>
            <person name="Wan K.L."/>
            <person name="Berriman M."/>
            <person name="Tomley F."/>
            <person name="Pain A."/>
        </authorList>
    </citation>
    <scope>NUCLEOTIDE SEQUENCE [LARGE SCALE GENOMIC DNA]</scope>
    <source>
        <strain evidence="2">Houghton</strain>
    </source>
</reference>
<dbReference type="Proteomes" id="UP000030744">
    <property type="component" value="Unassembled WGS sequence"/>
</dbReference>
<evidence type="ECO:0000313" key="3">
    <source>
        <dbReference type="Proteomes" id="UP000030744"/>
    </source>
</evidence>
<dbReference type="AlphaFoldDB" id="U6KGX6"/>
<reference evidence="2" key="2">
    <citation type="submission" date="2013-10" db="EMBL/GenBank/DDBJ databases">
        <authorList>
            <person name="Aslett M."/>
        </authorList>
    </citation>
    <scope>NUCLEOTIDE SEQUENCE [LARGE SCALE GENOMIC DNA]</scope>
    <source>
        <strain evidence="2">Houghton</strain>
    </source>
</reference>
<keyword evidence="3" id="KW-1185">Reference proteome</keyword>
<feature type="compositionally biased region" description="Basic and acidic residues" evidence="1">
    <location>
        <begin position="110"/>
        <end position="134"/>
    </location>
</feature>
<evidence type="ECO:0000313" key="2">
    <source>
        <dbReference type="EMBL" id="CDJ36031.1"/>
    </source>
</evidence>
<dbReference type="EMBL" id="HG735501">
    <property type="protein sequence ID" value="CDJ36031.1"/>
    <property type="molecule type" value="Genomic_DNA"/>
</dbReference>
<dbReference type="VEuPathDB" id="ToxoDB:EMH_0057780"/>
<accession>U6KGX6</accession>
<evidence type="ECO:0000256" key="1">
    <source>
        <dbReference type="SAM" id="MobiDB-lite"/>
    </source>
</evidence>
<feature type="region of interest" description="Disordered" evidence="1">
    <location>
        <begin position="108"/>
        <end position="147"/>
    </location>
</feature>